<gene>
    <name evidence="1" type="ORF">FYJ84_09990</name>
</gene>
<accession>A0A6I2UIC2</accession>
<dbReference type="EMBL" id="VUNR01000020">
    <property type="protein sequence ID" value="MSU09314.1"/>
    <property type="molecule type" value="Genomic_DNA"/>
</dbReference>
<dbReference type="Proteomes" id="UP000433181">
    <property type="component" value="Unassembled WGS sequence"/>
</dbReference>
<organism evidence="1 2">
    <name type="scientific">Anaerovibrio slackiae</name>
    <dbReference type="NCBI Taxonomy" id="2652309"/>
    <lineage>
        <taxon>Bacteria</taxon>
        <taxon>Bacillati</taxon>
        <taxon>Bacillota</taxon>
        <taxon>Negativicutes</taxon>
        <taxon>Selenomonadales</taxon>
        <taxon>Selenomonadaceae</taxon>
        <taxon>Anaerovibrio</taxon>
    </lineage>
</organism>
<reference evidence="1 2" key="1">
    <citation type="submission" date="2019-08" db="EMBL/GenBank/DDBJ databases">
        <title>In-depth cultivation of the pig gut microbiome towards novel bacterial diversity and tailored functional studies.</title>
        <authorList>
            <person name="Wylensek D."/>
            <person name="Hitch T.C.A."/>
            <person name="Clavel T."/>
        </authorList>
    </citation>
    <scope>NUCLEOTIDE SEQUENCE [LARGE SCALE GENOMIC DNA]</scope>
    <source>
        <strain evidence="1 2">WCA-693-APC-5D-A</strain>
    </source>
</reference>
<keyword evidence="2" id="KW-1185">Reference proteome</keyword>
<sequence length="192" mass="22334">MSDEERVLDKEHEWDFIVAGWPQEVQEADKELLALEQSLEDMLEVAIQQTVSRCKRYAQDGGYPFTTFQLNKSLIFFNRAVEELSIRDVPQEERTEFRDQLTERFLAFLDEVIGRMRTDEQIARMKSGIDNDRFPGDIIGMALIKQSLRLLAKVLAPMVEMKRHDYMAKNRGVLIELLNKHASQLNLGKEIC</sequence>
<dbReference type="AlphaFoldDB" id="A0A6I2UIC2"/>
<comment type="caution">
    <text evidence="1">The sequence shown here is derived from an EMBL/GenBank/DDBJ whole genome shotgun (WGS) entry which is preliminary data.</text>
</comment>
<dbReference type="RefSeq" id="WP_154407486.1">
    <property type="nucleotide sequence ID" value="NZ_JAQXJM010000071.1"/>
</dbReference>
<protein>
    <submittedName>
        <fullName evidence="1">Uncharacterized protein</fullName>
    </submittedName>
</protein>
<evidence type="ECO:0000313" key="2">
    <source>
        <dbReference type="Proteomes" id="UP000433181"/>
    </source>
</evidence>
<dbReference type="GeneID" id="96779255"/>
<proteinExistence type="predicted"/>
<name>A0A6I2UIC2_9FIRM</name>
<evidence type="ECO:0000313" key="1">
    <source>
        <dbReference type="EMBL" id="MSU09314.1"/>
    </source>
</evidence>